<dbReference type="InterPro" id="IPR026085">
    <property type="entry name" value="ATF7-int"/>
</dbReference>
<dbReference type="GeneTree" id="ENSGT00940000173497"/>
<dbReference type="InterPro" id="IPR056565">
    <property type="entry name" value="Fn3_ATF7IP"/>
</dbReference>
<dbReference type="Pfam" id="PF16794">
    <property type="entry name" value="fn3_4"/>
    <property type="match status" value="1"/>
</dbReference>
<reference evidence="3" key="2">
    <citation type="submission" date="2025-08" db="UniProtKB">
        <authorList>
            <consortium name="Ensembl"/>
        </authorList>
    </citation>
    <scope>IDENTIFICATION</scope>
</reference>
<reference evidence="3" key="1">
    <citation type="submission" date="2018-05" db="EMBL/GenBank/DDBJ databases">
        <authorList>
            <person name="Datahose"/>
        </authorList>
    </citation>
    <scope>NUCLEOTIDE SEQUENCE</scope>
</reference>
<evidence type="ECO:0000313" key="3">
    <source>
        <dbReference type="Ensembl" id="ENSACLP00000064457.1"/>
    </source>
</evidence>
<dbReference type="GO" id="GO:0003712">
    <property type="term" value="F:transcription coregulator activity"/>
    <property type="evidence" value="ECO:0007669"/>
    <property type="project" value="TreeGrafter"/>
</dbReference>
<accession>A0AAX7U6Q0</accession>
<sequence length="393" mass="44251">MLKDLSLLRKYSRLWAFLYRMKRRPLTLASAGADNMKMDFSQSEVQKLMEQEVPSATETKLQGLIESIQKLEHGVNFERSIEKLEARVKILSKRAEAAIDYVTKMQKKNAAPTLVRTNSEERDMEAVSQNATKNGGLFQMMEITRQTLKKMRADGKALMAAMADLNEEQRPPTPNSPLEYEETTRRGVKRTHEAATTDSNEERLPPVLTPQRPFQLKHEYTAKQEKENSEEEFEEPKHRKVKTECVSSVATRSPSHTDSEQNGLSLPPLPSRPFPSVLNMEAASYSIPQKLEVNLALIRNPSGLSILWKVVEEDPSAPPMDSYTIFLTMEKVKGSGAFPDWNILGEVKALNLPMCVLVRKYKPGHRVCAAVVGKDVFGRYGPYSAVATSVIPE</sequence>
<feature type="compositionally biased region" description="Basic and acidic residues" evidence="1">
    <location>
        <begin position="182"/>
        <end position="204"/>
    </location>
</feature>
<dbReference type="Proteomes" id="UP000265100">
    <property type="component" value="Chromosome 4"/>
</dbReference>
<evidence type="ECO:0000313" key="4">
    <source>
        <dbReference type="Proteomes" id="UP000265100"/>
    </source>
</evidence>
<dbReference type="PANTHER" id="PTHR23210">
    <property type="entry name" value="ACTIVATING TRANSCRIPTION FACTOR 7 INTERACTING PROTEIN"/>
    <property type="match status" value="1"/>
</dbReference>
<evidence type="ECO:0000259" key="2">
    <source>
        <dbReference type="Pfam" id="PF16794"/>
    </source>
</evidence>
<dbReference type="GO" id="GO:0005667">
    <property type="term" value="C:transcription regulator complex"/>
    <property type="evidence" value="ECO:0007669"/>
    <property type="project" value="TreeGrafter"/>
</dbReference>
<dbReference type="GO" id="GO:0006355">
    <property type="term" value="P:regulation of DNA-templated transcription"/>
    <property type="evidence" value="ECO:0007669"/>
    <property type="project" value="TreeGrafter"/>
</dbReference>
<evidence type="ECO:0000256" key="1">
    <source>
        <dbReference type="SAM" id="MobiDB-lite"/>
    </source>
</evidence>
<feature type="region of interest" description="Disordered" evidence="1">
    <location>
        <begin position="164"/>
        <end position="268"/>
    </location>
</feature>
<feature type="compositionally biased region" description="Basic and acidic residues" evidence="1">
    <location>
        <begin position="216"/>
        <end position="227"/>
    </location>
</feature>
<protein>
    <recommendedName>
        <fullName evidence="2">Activating transcription factor 7-interacting protein Fn3 domain-containing protein</fullName>
    </recommendedName>
</protein>
<organism evidence="3 4">
    <name type="scientific">Astatotilapia calliptera</name>
    <name type="common">Eastern happy</name>
    <name type="synonym">Chromis callipterus</name>
    <dbReference type="NCBI Taxonomy" id="8154"/>
    <lineage>
        <taxon>Eukaryota</taxon>
        <taxon>Metazoa</taxon>
        <taxon>Chordata</taxon>
        <taxon>Craniata</taxon>
        <taxon>Vertebrata</taxon>
        <taxon>Euteleostomi</taxon>
        <taxon>Actinopterygii</taxon>
        <taxon>Neopterygii</taxon>
        <taxon>Teleostei</taxon>
        <taxon>Neoteleostei</taxon>
        <taxon>Acanthomorphata</taxon>
        <taxon>Ovalentaria</taxon>
        <taxon>Cichlomorphae</taxon>
        <taxon>Cichliformes</taxon>
        <taxon>Cichlidae</taxon>
        <taxon>African cichlids</taxon>
        <taxon>Pseudocrenilabrinae</taxon>
        <taxon>Haplochromini</taxon>
        <taxon>Astatotilapia</taxon>
    </lineage>
</organism>
<dbReference type="GO" id="GO:0005634">
    <property type="term" value="C:nucleus"/>
    <property type="evidence" value="ECO:0007669"/>
    <property type="project" value="TreeGrafter"/>
</dbReference>
<dbReference type="PANTHER" id="PTHR23210:SF26">
    <property type="entry name" value="ACTIVATING TRANSCRIPTION FACTOR 7-INTERACTING PROTEIN 1"/>
    <property type="match status" value="1"/>
</dbReference>
<feature type="domain" description="Activating transcription factor 7-interacting protein Fn3" evidence="2">
    <location>
        <begin position="287"/>
        <end position="388"/>
    </location>
</feature>
<name>A0AAX7U6Q0_ASTCA</name>
<reference evidence="3" key="3">
    <citation type="submission" date="2025-09" db="UniProtKB">
        <authorList>
            <consortium name="Ensembl"/>
        </authorList>
    </citation>
    <scope>IDENTIFICATION</scope>
</reference>
<feature type="compositionally biased region" description="Polar residues" evidence="1">
    <location>
        <begin position="245"/>
        <end position="263"/>
    </location>
</feature>
<keyword evidence="4" id="KW-1185">Reference proteome</keyword>
<dbReference type="AlphaFoldDB" id="A0AAX7U6Q0"/>
<proteinExistence type="predicted"/>
<dbReference type="Ensembl" id="ENSACLT00000097015.1">
    <property type="protein sequence ID" value="ENSACLP00000064457.1"/>
    <property type="gene ID" value="ENSACLG00000033877.1"/>
</dbReference>